<organism evidence="1 2">
    <name type="scientific">Linum tenue</name>
    <dbReference type="NCBI Taxonomy" id="586396"/>
    <lineage>
        <taxon>Eukaryota</taxon>
        <taxon>Viridiplantae</taxon>
        <taxon>Streptophyta</taxon>
        <taxon>Embryophyta</taxon>
        <taxon>Tracheophyta</taxon>
        <taxon>Spermatophyta</taxon>
        <taxon>Magnoliopsida</taxon>
        <taxon>eudicotyledons</taxon>
        <taxon>Gunneridae</taxon>
        <taxon>Pentapetalae</taxon>
        <taxon>rosids</taxon>
        <taxon>fabids</taxon>
        <taxon>Malpighiales</taxon>
        <taxon>Linaceae</taxon>
        <taxon>Linum</taxon>
    </lineage>
</organism>
<proteinExistence type="predicted"/>
<protein>
    <submittedName>
        <fullName evidence="1">Uncharacterized protein</fullName>
    </submittedName>
</protein>
<keyword evidence="2" id="KW-1185">Reference proteome</keyword>
<sequence length="64" mass="7587">MIQIPVNSLMSYSLWYMYQFSDTRTTPLVHVPLHWCVSFAAVFHMLDVRDEIVQIILMISDRVK</sequence>
<comment type="caution">
    <text evidence="1">The sequence shown here is derived from an EMBL/GenBank/DDBJ whole genome shotgun (WGS) entry which is preliminary data.</text>
</comment>
<evidence type="ECO:0000313" key="2">
    <source>
        <dbReference type="Proteomes" id="UP001154282"/>
    </source>
</evidence>
<reference evidence="1" key="1">
    <citation type="submission" date="2022-08" db="EMBL/GenBank/DDBJ databases">
        <authorList>
            <person name="Gutierrez-Valencia J."/>
        </authorList>
    </citation>
    <scope>NUCLEOTIDE SEQUENCE</scope>
</reference>
<dbReference type="Proteomes" id="UP001154282">
    <property type="component" value="Unassembled WGS sequence"/>
</dbReference>
<evidence type="ECO:0000313" key="1">
    <source>
        <dbReference type="EMBL" id="CAI0473840.1"/>
    </source>
</evidence>
<gene>
    <name evidence="1" type="ORF">LITE_LOCUS39797</name>
</gene>
<name>A0AAV0PSU4_9ROSI</name>
<dbReference type="AlphaFoldDB" id="A0AAV0PSU4"/>
<dbReference type="EMBL" id="CAMGYJ010000009">
    <property type="protein sequence ID" value="CAI0473840.1"/>
    <property type="molecule type" value="Genomic_DNA"/>
</dbReference>
<accession>A0AAV0PSU4</accession>